<reference evidence="1" key="1">
    <citation type="journal article" date="2015" name="Nature">
        <title>Complex archaea that bridge the gap between prokaryotes and eukaryotes.</title>
        <authorList>
            <person name="Spang A."/>
            <person name="Saw J.H."/>
            <person name="Jorgensen S.L."/>
            <person name="Zaremba-Niedzwiedzka K."/>
            <person name="Martijn J."/>
            <person name="Lind A.E."/>
            <person name="van Eijk R."/>
            <person name="Schleper C."/>
            <person name="Guy L."/>
            <person name="Ettema T.J."/>
        </authorList>
    </citation>
    <scope>NUCLEOTIDE SEQUENCE</scope>
</reference>
<dbReference type="AlphaFoldDB" id="A0A0F8WSL3"/>
<proteinExistence type="predicted"/>
<gene>
    <name evidence="1" type="ORF">LCGC14_3031570</name>
</gene>
<name>A0A0F8WSL3_9ZZZZ</name>
<organism evidence="1">
    <name type="scientific">marine sediment metagenome</name>
    <dbReference type="NCBI Taxonomy" id="412755"/>
    <lineage>
        <taxon>unclassified sequences</taxon>
        <taxon>metagenomes</taxon>
        <taxon>ecological metagenomes</taxon>
    </lineage>
</organism>
<comment type="caution">
    <text evidence="1">The sequence shown here is derived from an EMBL/GenBank/DDBJ whole genome shotgun (WGS) entry which is preliminary data.</text>
</comment>
<feature type="non-terminal residue" evidence="1">
    <location>
        <position position="1"/>
    </location>
</feature>
<dbReference type="EMBL" id="LAZR01063326">
    <property type="protein sequence ID" value="KKK59718.1"/>
    <property type="molecule type" value="Genomic_DNA"/>
</dbReference>
<sequence length="56" mass="6190">ANVPESRVLSIVASEVELASRIRAHIRIVLPHQLMMAAETVIGECEIECYAERDVA</sequence>
<protein>
    <submittedName>
        <fullName evidence="1">Uncharacterized protein</fullName>
    </submittedName>
</protein>
<evidence type="ECO:0000313" key="1">
    <source>
        <dbReference type="EMBL" id="KKK59718.1"/>
    </source>
</evidence>
<accession>A0A0F8WSL3</accession>